<organism evidence="2 3">
    <name type="scientific">Petrolisthes cinctipes</name>
    <name type="common">Flat porcelain crab</name>
    <dbReference type="NCBI Taxonomy" id="88211"/>
    <lineage>
        <taxon>Eukaryota</taxon>
        <taxon>Metazoa</taxon>
        <taxon>Ecdysozoa</taxon>
        <taxon>Arthropoda</taxon>
        <taxon>Crustacea</taxon>
        <taxon>Multicrustacea</taxon>
        <taxon>Malacostraca</taxon>
        <taxon>Eumalacostraca</taxon>
        <taxon>Eucarida</taxon>
        <taxon>Decapoda</taxon>
        <taxon>Pleocyemata</taxon>
        <taxon>Anomura</taxon>
        <taxon>Galatheoidea</taxon>
        <taxon>Porcellanidae</taxon>
        <taxon>Petrolisthes</taxon>
    </lineage>
</organism>
<evidence type="ECO:0000313" key="2">
    <source>
        <dbReference type="EMBL" id="KAK3852279.1"/>
    </source>
</evidence>
<dbReference type="AlphaFoldDB" id="A0AAE1BMP6"/>
<protein>
    <submittedName>
        <fullName evidence="2">Uncharacterized protein</fullName>
    </submittedName>
</protein>
<sequence length="124" mass="13395">MCRRTCTTQEEGVWHHAPTTTHITVATMTWHSHQPEGGVPPSHPPLSLLLPLHPPLSPARGRSATISPTTLTSATTSPTTLTSQREERHHLTHHSHLCHHAHQLEGGVPPPPHPPLILGGDLGV</sequence>
<feature type="compositionally biased region" description="Low complexity" evidence="1">
    <location>
        <begin position="63"/>
        <end position="83"/>
    </location>
</feature>
<keyword evidence="3" id="KW-1185">Reference proteome</keyword>
<evidence type="ECO:0000313" key="3">
    <source>
        <dbReference type="Proteomes" id="UP001286313"/>
    </source>
</evidence>
<proteinExistence type="predicted"/>
<feature type="region of interest" description="Disordered" evidence="1">
    <location>
        <begin position="31"/>
        <end position="124"/>
    </location>
</feature>
<gene>
    <name evidence="2" type="ORF">Pcinc_041130</name>
</gene>
<dbReference type="EMBL" id="JAWQEG010007505">
    <property type="protein sequence ID" value="KAK3852279.1"/>
    <property type="molecule type" value="Genomic_DNA"/>
</dbReference>
<dbReference type="Proteomes" id="UP001286313">
    <property type="component" value="Unassembled WGS sequence"/>
</dbReference>
<accession>A0AAE1BMP6</accession>
<reference evidence="2" key="1">
    <citation type="submission" date="2023-10" db="EMBL/GenBank/DDBJ databases">
        <title>Genome assemblies of two species of porcelain crab, Petrolisthes cinctipes and Petrolisthes manimaculis (Anomura: Porcellanidae).</title>
        <authorList>
            <person name="Angst P."/>
        </authorList>
    </citation>
    <scope>NUCLEOTIDE SEQUENCE</scope>
    <source>
        <strain evidence="2">PB745_01</strain>
        <tissue evidence="2">Gill</tissue>
    </source>
</reference>
<feature type="compositionally biased region" description="Basic residues" evidence="1">
    <location>
        <begin position="90"/>
        <end position="101"/>
    </location>
</feature>
<evidence type="ECO:0000256" key="1">
    <source>
        <dbReference type="SAM" id="MobiDB-lite"/>
    </source>
</evidence>
<comment type="caution">
    <text evidence="2">The sequence shown here is derived from an EMBL/GenBank/DDBJ whole genome shotgun (WGS) entry which is preliminary data.</text>
</comment>
<name>A0AAE1BMP6_PETCI</name>